<feature type="domain" description="Helicase-associated" evidence="3">
    <location>
        <begin position="430"/>
        <end position="490"/>
    </location>
</feature>
<name>A0A7S4KD50_GUITH</name>
<keyword evidence="2" id="KW-0732">Signal</keyword>
<gene>
    <name evidence="4" type="ORF">GTHE00462_LOCUS11214</name>
</gene>
<organism evidence="4">
    <name type="scientific">Guillardia theta</name>
    <name type="common">Cryptophyte</name>
    <name type="synonym">Cryptomonas phi</name>
    <dbReference type="NCBI Taxonomy" id="55529"/>
    <lineage>
        <taxon>Eukaryota</taxon>
        <taxon>Cryptophyceae</taxon>
        <taxon>Pyrenomonadales</taxon>
        <taxon>Geminigeraceae</taxon>
        <taxon>Guillardia</taxon>
    </lineage>
</organism>
<feature type="region of interest" description="Disordered" evidence="1">
    <location>
        <begin position="704"/>
        <end position="749"/>
    </location>
</feature>
<feature type="domain" description="Helicase-associated" evidence="3">
    <location>
        <begin position="633"/>
        <end position="692"/>
    </location>
</feature>
<proteinExistence type="predicted"/>
<feature type="signal peptide" evidence="2">
    <location>
        <begin position="1"/>
        <end position="24"/>
    </location>
</feature>
<feature type="domain" description="Helicase-associated" evidence="3">
    <location>
        <begin position="171"/>
        <end position="231"/>
    </location>
</feature>
<feature type="compositionally biased region" description="Low complexity" evidence="1">
    <location>
        <begin position="359"/>
        <end position="379"/>
    </location>
</feature>
<dbReference type="Gene3D" id="6.10.140.530">
    <property type="match status" value="7"/>
</dbReference>
<dbReference type="PANTHER" id="PTHR33418">
    <property type="entry name" value="HELICASE-ASSOCIATED"/>
    <property type="match status" value="1"/>
</dbReference>
<feature type="domain" description="Helicase-associated" evidence="3">
    <location>
        <begin position="561"/>
        <end position="627"/>
    </location>
</feature>
<feature type="region of interest" description="Disordered" evidence="1">
    <location>
        <begin position="358"/>
        <end position="379"/>
    </location>
</feature>
<dbReference type="Pfam" id="PF03457">
    <property type="entry name" value="HA"/>
    <property type="match status" value="5"/>
</dbReference>
<evidence type="ECO:0000259" key="3">
    <source>
        <dbReference type="Pfam" id="PF03457"/>
    </source>
</evidence>
<dbReference type="PANTHER" id="PTHR33418:SF1">
    <property type="entry name" value="HELICASE-ASSOCIATED DOMAIN-CONTAINING PROTEIN"/>
    <property type="match status" value="1"/>
</dbReference>
<dbReference type="InterPro" id="IPR005114">
    <property type="entry name" value="Helicase_assoc"/>
</dbReference>
<protein>
    <recommendedName>
        <fullName evidence="3">Helicase-associated domain-containing protein</fullName>
    </recommendedName>
</protein>
<evidence type="ECO:0000256" key="2">
    <source>
        <dbReference type="SAM" id="SignalP"/>
    </source>
</evidence>
<feature type="compositionally biased region" description="Basic and acidic residues" evidence="1">
    <location>
        <begin position="723"/>
        <end position="735"/>
    </location>
</feature>
<evidence type="ECO:0000256" key="1">
    <source>
        <dbReference type="SAM" id="MobiDB-lite"/>
    </source>
</evidence>
<sequence>MVSFRRICAWELLVVLLTTSSVYAGIAVTSQCSLQQCMPLVVDVHVRAFFRLRGGQEPSTDPGNVTLPAVEAVEDPLIHAWGGEGHGAFGGNQDDDLKWEDGFKRFLEYKKALPSGRRKRRMRQFPSKGTPLRQWIDQQRRLYKHGELEESRQRRLNDAGLDLASKGKLREVDWESMYQRLRGMYLRLGHCRLPRDSHDLLLAQWSDSQRTKFIKGVLSAEKQHLLENIGFPWYSEWYEMFNQACFLYQHKGVIDLSERTVRPDDSRVAYWLRTQGNLKLEGFLGGQKKRLFDSLHFQDFASTVLDNDITRDDSVLIWNPRFEHLVLFKQIHGHCNVTGVFGEYPEMELNTNYTAMNASSSSSSSSFPPPFSTSSPTSSAFTMRGKEALVQWFVQQIDKARRNKITPLRRTRLEELGVYLETDVSIASHTEWTQRIEELRNFRKQHGHCSVPVNYDRNPALARWVHTQRMRRRKGKMSASRAKQLERMGFSFEGRSQWEKRYLELIAFRDRYGHCSPSQLGHFRKLGVWVAVQRVKSRKGQLRESRKQKLDAIGFRWELHTDWETRVFQLRTFREKHGHCNVPQQLRDDNDCDIDRSLGTWVTMQRMKRRAGKLTQDQIDELDALGFRWGIHTDWELRFQELLSFRHQHGHCNVPQKYKDNPSLGAWVAQQRRRFKHMTLTWDKVKRMEKAGIEWQLRRGRHANGGWIGEDSSTPSNLSPEEIAEKKPTELKPDAELNVEEPAQHSSAV</sequence>
<dbReference type="AlphaFoldDB" id="A0A7S4KD50"/>
<reference evidence="4" key="1">
    <citation type="submission" date="2021-01" db="EMBL/GenBank/DDBJ databases">
        <authorList>
            <person name="Corre E."/>
            <person name="Pelletier E."/>
            <person name="Niang G."/>
            <person name="Scheremetjew M."/>
            <person name="Finn R."/>
            <person name="Kale V."/>
            <person name="Holt S."/>
            <person name="Cochrane G."/>
            <person name="Meng A."/>
            <person name="Brown T."/>
            <person name="Cohen L."/>
        </authorList>
    </citation>
    <scope>NUCLEOTIDE SEQUENCE</scope>
    <source>
        <strain evidence="4">CCMP 2712</strain>
    </source>
</reference>
<accession>A0A7S4KD50</accession>
<feature type="domain" description="Helicase-associated" evidence="3">
    <location>
        <begin position="495"/>
        <end position="555"/>
    </location>
</feature>
<feature type="chain" id="PRO_5030834873" description="Helicase-associated domain-containing protein" evidence="2">
    <location>
        <begin position="25"/>
        <end position="749"/>
    </location>
</feature>
<evidence type="ECO:0000313" key="4">
    <source>
        <dbReference type="EMBL" id="CAE2291132.1"/>
    </source>
</evidence>
<dbReference type="EMBL" id="HBKN01014411">
    <property type="protein sequence ID" value="CAE2291132.1"/>
    <property type="molecule type" value="Transcribed_RNA"/>
</dbReference>